<comment type="caution">
    <text evidence="3">The sequence shown here is derived from an EMBL/GenBank/DDBJ whole genome shotgun (WGS) entry which is preliminary data.</text>
</comment>
<dbReference type="RefSeq" id="WP_103225210.1">
    <property type="nucleotide sequence ID" value="NZ_PPCN01000016.1"/>
</dbReference>
<accession>A0A2S3UKK7</accession>
<protein>
    <submittedName>
        <fullName evidence="3">Uncharacterized protein</fullName>
    </submittedName>
</protein>
<dbReference type="Proteomes" id="UP000236959">
    <property type="component" value="Unassembled WGS sequence"/>
</dbReference>
<feature type="region of interest" description="Disordered" evidence="2">
    <location>
        <begin position="90"/>
        <end position="114"/>
    </location>
</feature>
<keyword evidence="1" id="KW-0175">Coiled coil</keyword>
<proteinExistence type="predicted"/>
<name>A0A2S3UKK7_9HYPH</name>
<dbReference type="EMBL" id="PPCN01000016">
    <property type="protein sequence ID" value="POF28221.1"/>
    <property type="molecule type" value="Genomic_DNA"/>
</dbReference>
<feature type="coiled-coil region" evidence="1">
    <location>
        <begin position="335"/>
        <end position="362"/>
    </location>
</feature>
<feature type="compositionally biased region" description="Basic residues" evidence="2">
    <location>
        <begin position="421"/>
        <end position="434"/>
    </location>
</feature>
<feature type="region of interest" description="Disordered" evidence="2">
    <location>
        <begin position="420"/>
        <end position="464"/>
    </location>
</feature>
<evidence type="ECO:0000313" key="4">
    <source>
        <dbReference type="Proteomes" id="UP000236959"/>
    </source>
</evidence>
<dbReference type="AlphaFoldDB" id="A0A2S3UKK7"/>
<reference evidence="3 4" key="1">
    <citation type="submission" date="2018-01" db="EMBL/GenBank/DDBJ databases">
        <title>Genomic Encyclopedia of Archaeal and Bacterial Type Strains, Phase II (KMG-II): from individual species to whole genera.</title>
        <authorList>
            <person name="Goeker M."/>
        </authorList>
    </citation>
    <scope>NUCLEOTIDE SEQUENCE [LARGE SCALE GENOMIC DNA]</scope>
    <source>
        <strain evidence="3 4">DSM 17023</strain>
    </source>
</reference>
<evidence type="ECO:0000256" key="1">
    <source>
        <dbReference type="SAM" id="Coils"/>
    </source>
</evidence>
<sequence length="487" mass="54242">MLTGRQTLGTIEQSLQDLRREEAELSKRIERSTRSLTDLQERQSEAYRDLARFRLDSDAAGALNTRLDSAAREARRLLDKRSADYKVLSEQLRQSESERNQLHKKRGELDSARDAAENQMDELMEAVDGRLENDSAYQAQNRATEAALATAEAAATKAMTSERDRAEKGKAYDDDPLFIYLWQRGFGTPDYRHRGLVRSLDGWVAGIIRFHDARANYAMLTGIPERMARHAERCAQIARQEQAKLAEFSRNAMTDAAGTDLVGSIENYSEEIDRIDGDLDKLDRRIETLSTALAEFSGGEDADFLKAEEHLSVSLQADDLNELWRAALDTPSPEDEKIVQRIEDLKERIEQIAREIRQDRELQRDIGRRRTELADVIKRFRSSGYGSWESTFSDNKLTTVLLGELVKGAITGADYWARAERSHKRRKPRGRKVAFPHGTGLPKSMGGFGGSGGPGGNFPGAGDSFGGGGFKSGSGFGGGGFKTGDHF</sequence>
<feature type="compositionally biased region" description="Gly residues" evidence="2">
    <location>
        <begin position="446"/>
        <end position="464"/>
    </location>
</feature>
<feature type="coiled-coil region" evidence="1">
    <location>
        <begin position="8"/>
        <end position="42"/>
    </location>
</feature>
<dbReference type="OrthoDB" id="274366at2"/>
<keyword evidence="4" id="KW-1185">Reference proteome</keyword>
<evidence type="ECO:0000256" key="2">
    <source>
        <dbReference type="SAM" id="MobiDB-lite"/>
    </source>
</evidence>
<organism evidence="3 4">
    <name type="scientific">Roseibium marinum</name>
    <dbReference type="NCBI Taxonomy" id="281252"/>
    <lineage>
        <taxon>Bacteria</taxon>
        <taxon>Pseudomonadati</taxon>
        <taxon>Pseudomonadota</taxon>
        <taxon>Alphaproteobacteria</taxon>
        <taxon>Hyphomicrobiales</taxon>
        <taxon>Stappiaceae</taxon>
        <taxon>Roseibium</taxon>
    </lineage>
</organism>
<evidence type="ECO:0000313" key="3">
    <source>
        <dbReference type="EMBL" id="POF28221.1"/>
    </source>
</evidence>
<gene>
    <name evidence="3" type="ORF">CLV41_11672</name>
</gene>
<feature type="compositionally biased region" description="Basic and acidic residues" evidence="2">
    <location>
        <begin position="93"/>
        <end position="114"/>
    </location>
</feature>